<dbReference type="RefSeq" id="XP_018490372.1">
    <property type="nucleotide sequence ID" value="XM_018634870.2"/>
</dbReference>
<accession>A0A6J0P044</accession>
<protein>
    <submittedName>
        <fullName evidence="2">Uncharacterized protein LOC108861037</fullName>
    </submittedName>
</protein>
<evidence type="ECO:0000313" key="1">
    <source>
        <dbReference type="Proteomes" id="UP000504610"/>
    </source>
</evidence>
<evidence type="ECO:0000313" key="2">
    <source>
        <dbReference type="RefSeq" id="XP_018490372.1"/>
    </source>
</evidence>
<sequence>MNQQQDPVNTEIAAQNRRPGIRNLQTNHINHPRVGDIIQHSLTRWLTGPEIYRILRRRRTLTVSGDEDPHRGVIGLYLFHCHQFYNYINGFLDTVQFQHSHRGHTIRVTQSRPADPIAPTYTRRLYRCNTRYGRFLLAHYRIE</sequence>
<gene>
    <name evidence="2" type="primary">LOC108861037</name>
</gene>
<reference evidence="2" key="2">
    <citation type="submission" date="2025-08" db="UniProtKB">
        <authorList>
            <consortium name="RefSeq"/>
        </authorList>
    </citation>
    <scope>IDENTIFICATION</scope>
    <source>
        <tissue evidence="2">Leaf</tissue>
    </source>
</reference>
<dbReference type="AlphaFoldDB" id="A0A6J0P044"/>
<dbReference type="GeneID" id="108861037"/>
<keyword evidence="1" id="KW-1185">Reference proteome</keyword>
<organism evidence="1 2">
    <name type="scientific">Raphanus sativus</name>
    <name type="common">Radish</name>
    <name type="synonym">Raphanus raphanistrum var. sativus</name>
    <dbReference type="NCBI Taxonomy" id="3726"/>
    <lineage>
        <taxon>Eukaryota</taxon>
        <taxon>Viridiplantae</taxon>
        <taxon>Streptophyta</taxon>
        <taxon>Embryophyta</taxon>
        <taxon>Tracheophyta</taxon>
        <taxon>Spermatophyta</taxon>
        <taxon>Magnoliopsida</taxon>
        <taxon>eudicotyledons</taxon>
        <taxon>Gunneridae</taxon>
        <taxon>Pentapetalae</taxon>
        <taxon>rosids</taxon>
        <taxon>malvids</taxon>
        <taxon>Brassicales</taxon>
        <taxon>Brassicaceae</taxon>
        <taxon>Brassiceae</taxon>
        <taxon>Raphanus</taxon>
    </lineage>
</organism>
<dbReference type="KEGG" id="rsz:108861037"/>
<proteinExistence type="predicted"/>
<reference evidence="1" key="1">
    <citation type="journal article" date="2019" name="Database">
        <title>The radish genome database (RadishGD): an integrated information resource for radish genomics.</title>
        <authorList>
            <person name="Yu H.J."/>
            <person name="Baek S."/>
            <person name="Lee Y.J."/>
            <person name="Cho A."/>
            <person name="Mun J.H."/>
        </authorList>
    </citation>
    <scope>NUCLEOTIDE SEQUENCE [LARGE SCALE GENOMIC DNA]</scope>
    <source>
        <strain evidence="1">cv. WK10039</strain>
    </source>
</reference>
<name>A0A6J0P044_RAPSA</name>
<dbReference type="OrthoDB" id="1102231at2759"/>
<dbReference type="Proteomes" id="UP000504610">
    <property type="component" value="Chromosome 5"/>
</dbReference>